<dbReference type="EMBL" id="VSRR010000151">
    <property type="protein sequence ID" value="MPC11218.1"/>
    <property type="molecule type" value="Genomic_DNA"/>
</dbReference>
<dbReference type="AlphaFoldDB" id="A0A5B7CPY9"/>
<dbReference type="Proteomes" id="UP000324222">
    <property type="component" value="Unassembled WGS sequence"/>
</dbReference>
<comment type="caution">
    <text evidence="2">The sequence shown here is derived from an EMBL/GenBank/DDBJ whole genome shotgun (WGS) entry which is preliminary data.</text>
</comment>
<gene>
    <name evidence="2" type="ORF">E2C01_003880</name>
</gene>
<name>A0A5B7CPY9_PORTR</name>
<feature type="region of interest" description="Disordered" evidence="1">
    <location>
        <begin position="55"/>
        <end position="95"/>
    </location>
</feature>
<evidence type="ECO:0000256" key="1">
    <source>
        <dbReference type="SAM" id="MobiDB-lite"/>
    </source>
</evidence>
<accession>A0A5B7CPY9</accession>
<sequence>MTPPGTGVVGAPRHPQTKASEAYNEGSSTKMNEVLRSWVPPPICKQMPGCAGLPLGHCAQGPSPPASHNPPAAPPPSYWPAVTERPGKCGSDGED</sequence>
<keyword evidence="3" id="KW-1185">Reference proteome</keyword>
<protein>
    <submittedName>
        <fullName evidence="2">Uncharacterized protein</fullName>
    </submittedName>
</protein>
<reference evidence="2 3" key="1">
    <citation type="submission" date="2019-05" db="EMBL/GenBank/DDBJ databases">
        <title>Another draft genome of Portunus trituberculatus and its Hox gene families provides insights of decapod evolution.</title>
        <authorList>
            <person name="Jeong J.-H."/>
            <person name="Song I."/>
            <person name="Kim S."/>
            <person name="Choi T."/>
            <person name="Kim D."/>
            <person name="Ryu S."/>
            <person name="Kim W."/>
        </authorList>
    </citation>
    <scope>NUCLEOTIDE SEQUENCE [LARGE SCALE GENOMIC DNA]</scope>
    <source>
        <tissue evidence="2">Muscle</tissue>
    </source>
</reference>
<evidence type="ECO:0000313" key="3">
    <source>
        <dbReference type="Proteomes" id="UP000324222"/>
    </source>
</evidence>
<feature type="region of interest" description="Disordered" evidence="1">
    <location>
        <begin position="1"/>
        <end position="29"/>
    </location>
</feature>
<organism evidence="2 3">
    <name type="scientific">Portunus trituberculatus</name>
    <name type="common">Swimming crab</name>
    <name type="synonym">Neptunus trituberculatus</name>
    <dbReference type="NCBI Taxonomy" id="210409"/>
    <lineage>
        <taxon>Eukaryota</taxon>
        <taxon>Metazoa</taxon>
        <taxon>Ecdysozoa</taxon>
        <taxon>Arthropoda</taxon>
        <taxon>Crustacea</taxon>
        <taxon>Multicrustacea</taxon>
        <taxon>Malacostraca</taxon>
        <taxon>Eumalacostraca</taxon>
        <taxon>Eucarida</taxon>
        <taxon>Decapoda</taxon>
        <taxon>Pleocyemata</taxon>
        <taxon>Brachyura</taxon>
        <taxon>Eubrachyura</taxon>
        <taxon>Portunoidea</taxon>
        <taxon>Portunidae</taxon>
        <taxon>Portuninae</taxon>
        <taxon>Portunus</taxon>
    </lineage>
</organism>
<evidence type="ECO:0000313" key="2">
    <source>
        <dbReference type="EMBL" id="MPC11218.1"/>
    </source>
</evidence>
<feature type="compositionally biased region" description="Pro residues" evidence="1">
    <location>
        <begin position="62"/>
        <end position="78"/>
    </location>
</feature>
<proteinExistence type="predicted"/>